<dbReference type="PANTHER" id="PTHR43581:SF4">
    <property type="entry name" value="ATP_GTP PHOSPHATASE"/>
    <property type="match status" value="1"/>
</dbReference>
<dbReference type="RefSeq" id="WP_167397638.1">
    <property type="nucleotide sequence ID" value="NZ_QAYE01000001.1"/>
</dbReference>
<sequence length="605" mass="66184">MRISQAKILSYASFSDSGWIEFSPTINVIVGENNSGKSALLSALRPMLQSKPHKSGTKFRPGDLEQSRTELDIVINGRELLDRLSATNVEILIPISENINNYPTELLTYLKSDSEITYFGIRHPNSEIMARADFFRTLSDEPNQYARRVRMVGGEPTFVGLESGTQNTIGQLFDHAAVPGIYYFAAQRLSIGTAAIADSKLLSENASNLPNVLAFLQGSRRAIFDEIQLRVREVLPSVGSIAVTPTGGSHRILIRTDPQSSEEELAFDLNECGTGVAQVIAILTAVITASDAVIIVDEINSFLHPAAVKRLISLFKLLYNKHQYIISTHSADTISASASDHVIFIERDQYESKVRRIAGSDVNAMRAAASRLGISMLDVFGYESVMWVEGPTEEHCFRAILAYHSTAIPGSVAIASVPSTGDFSRKGSTKKALLGIFEQTARAVAPLSGGMSFALDRDNASQDAVDAVFESTSGKLRLLPRYCIENYLLHSAAISEILLQLIGVKITPETVTQAISSVASELMGGKDPSSLPLVTGNEAWLQRVDGAKLMSRIFTVLSETKLVYRKVEHGKLLTEEILRRDAQYLNELRLFVEERLTKAVEVGGT</sequence>
<accession>A0A2T5UBL5</accession>
<dbReference type="PANTHER" id="PTHR43581">
    <property type="entry name" value="ATP/GTP PHOSPHATASE"/>
    <property type="match status" value="1"/>
</dbReference>
<dbReference type="SUPFAM" id="SSF52540">
    <property type="entry name" value="P-loop containing nucleoside triphosphate hydrolases"/>
    <property type="match status" value="1"/>
</dbReference>
<evidence type="ECO:0000313" key="3">
    <source>
        <dbReference type="Proteomes" id="UP000244013"/>
    </source>
</evidence>
<gene>
    <name evidence="2" type="ORF">C8J25_101383</name>
</gene>
<protein>
    <submittedName>
        <fullName evidence="2">Putative ATPase</fullName>
    </submittedName>
</protein>
<dbReference type="Pfam" id="PF13304">
    <property type="entry name" value="AAA_21"/>
    <property type="match status" value="1"/>
</dbReference>
<dbReference type="GO" id="GO:0005524">
    <property type="term" value="F:ATP binding"/>
    <property type="evidence" value="ECO:0007669"/>
    <property type="project" value="InterPro"/>
</dbReference>
<feature type="domain" description="ATPase AAA-type core" evidence="1">
    <location>
        <begin position="26"/>
        <end position="331"/>
    </location>
</feature>
<evidence type="ECO:0000313" key="2">
    <source>
        <dbReference type="EMBL" id="PTW48883.1"/>
    </source>
</evidence>
<dbReference type="InterPro" id="IPR051396">
    <property type="entry name" value="Bact_Antivir_Def_Nuclease"/>
</dbReference>
<dbReference type="InterPro" id="IPR027417">
    <property type="entry name" value="P-loop_NTPase"/>
</dbReference>
<evidence type="ECO:0000259" key="1">
    <source>
        <dbReference type="Pfam" id="PF13304"/>
    </source>
</evidence>
<proteinExistence type="predicted"/>
<dbReference type="AlphaFoldDB" id="A0A2T5UBL5"/>
<comment type="caution">
    <text evidence="2">The sequence shown here is derived from an EMBL/GenBank/DDBJ whole genome shotgun (WGS) entry which is preliminary data.</text>
</comment>
<dbReference type="Gene3D" id="3.40.50.300">
    <property type="entry name" value="P-loop containing nucleotide triphosphate hydrolases"/>
    <property type="match status" value="1"/>
</dbReference>
<dbReference type="Proteomes" id="UP000244013">
    <property type="component" value="Unassembled WGS sequence"/>
</dbReference>
<name>A0A2T5UBL5_9SPHN</name>
<dbReference type="GO" id="GO:0016887">
    <property type="term" value="F:ATP hydrolysis activity"/>
    <property type="evidence" value="ECO:0007669"/>
    <property type="project" value="InterPro"/>
</dbReference>
<organism evidence="2 3">
    <name type="scientific">Sphingomonas faeni</name>
    <dbReference type="NCBI Taxonomy" id="185950"/>
    <lineage>
        <taxon>Bacteria</taxon>
        <taxon>Pseudomonadati</taxon>
        <taxon>Pseudomonadota</taxon>
        <taxon>Alphaproteobacteria</taxon>
        <taxon>Sphingomonadales</taxon>
        <taxon>Sphingomonadaceae</taxon>
        <taxon>Sphingomonas</taxon>
    </lineage>
</organism>
<dbReference type="GeneID" id="91004477"/>
<dbReference type="InterPro" id="IPR003959">
    <property type="entry name" value="ATPase_AAA_core"/>
</dbReference>
<reference evidence="2 3" key="1">
    <citation type="submission" date="2018-04" db="EMBL/GenBank/DDBJ databases">
        <title>Genomic Encyclopedia of Type Strains, Phase III (KMG-III): the genomes of soil and plant-associated and newly described type strains.</title>
        <authorList>
            <person name="Whitman W."/>
        </authorList>
    </citation>
    <scope>NUCLEOTIDE SEQUENCE [LARGE SCALE GENOMIC DNA]</scope>
    <source>
        <strain evidence="2 3">MA-olki</strain>
    </source>
</reference>
<dbReference type="EMBL" id="QAYE01000001">
    <property type="protein sequence ID" value="PTW48883.1"/>
    <property type="molecule type" value="Genomic_DNA"/>
</dbReference>